<evidence type="ECO:0000256" key="6">
    <source>
        <dbReference type="ARBA" id="ARBA00023242"/>
    </source>
</evidence>
<keyword evidence="3" id="KW-0677">Repeat</keyword>
<feature type="domain" description="C2H2-type" evidence="9">
    <location>
        <begin position="209"/>
        <end position="236"/>
    </location>
</feature>
<dbReference type="PANTHER" id="PTHR10032:SF272">
    <property type="entry name" value="OVO-LIKE ZINC FINGER 1A-RELATED"/>
    <property type="match status" value="1"/>
</dbReference>
<dbReference type="GO" id="GO:0005694">
    <property type="term" value="C:chromosome"/>
    <property type="evidence" value="ECO:0000318"/>
    <property type="project" value="GO_Central"/>
</dbReference>
<keyword evidence="11" id="KW-1185">Reference proteome</keyword>
<dbReference type="Pfam" id="PF13894">
    <property type="entry name" value="zf-C2H2_4"/>
    <property type="match status" value="1"/>
</dbReference>
<evidence type="ECO:0000313" key="11">
    <source>
        <dbReference type="Proteomes" id="UP000007110"/>
    </source>
</evidence>
<feature type="domain" description="C2H2-type" evidence="9">
    <location>
        <begin position="237"/>
        <end position="264"/>
    </location>
</feature>
<comment type="subcellular location">
    <subcellularLocation>
        <location evidence="1">Nucleus</location>
    </subcellularLocation>
</comment>
<feature type="domain" description="C2H2-type" evidence="9">
    <location>
        <begin position="125"/>
        <end position="153"/>
    </location>
</feature>
<feature type="region of interest" description="Disordered" evidence="8">
    <location>
        <begin position="63"/>
        <end position="113"/>
    </location>
</feature>
<feature type="domain" description="C2H2-type" evidence="9">
    <location>
        <begin position="36"/>
        <end position="63"/>
    </location>
</feature>
<feature type="domain" description="C2H2-type" evidence="9">
    <location>
        <begin position="8"/>
        <end position="31"/>
    </location>
</feature>
<accession>A0A7M7PIJ2</accession>
<keyword evidence="4 7" id="KW-0863">Zinc-finger</keyword>
<dbReference type="KEGG" id="spu:115927765"/>
<dbReference type="Pfam" id="PF00096">
    <property type="entry name" value="zf-C2H2"/>
    <property type="match status" value="3"/>
</dbReference>
<protein>
    <recommendedName>
        <fullName evidence="9">C2H2-type domain-containing protein</fullName>
    </recommendedName>
</protein>
<reference evidence="11" key="1">
    <citation type="submission" date="2015-02" db="EMBL/GenBank/DDBJ databases">
        <title>Genome sequencing for Strongylocentrotus purpuratus.</title>
        <authorList>
            <person name="Murali S."/>
            <person name="Liu Y."/>
            <person name="Vee V."/>
            <person name="English A."/>
            <person name="Wang M."/>
            <person name="Skinner E."/>
            <person name="Han Y."/>
            <person name="Muzny D.M."/>
            <person name="Worley K.C."/>
            <person name="Gibbs R.A."/>
        </authorList>
    </citation>
    <scope>NUCLEOTIDE SEQUENCE</scope>
</reference>
<proteinExistence type="predicted"/>
<dbReference type="GO" id="GO:0043035">
    <property type="term" value="F:chromatin insulator sequence binding"/>
    <property type="evidence" value="ECO:0000318"/>
    <property type="project" value="GO_Central"/>
</dbReference>
<dbReference type="AlphaFoldDB" id="A0A7M7PIJ2"/>
<dbReference type="OrthoDB" id="9885925at2759"/>
<evidence type="ECO:0000313" key="10">
    <source>
        <dbReference type="EnsemblMetazoa" id="XP_030849882"/>
    </source>
</evidence>
<evidence type="ECO:0000256" key="7">
    <source>
        <dbReference type="PROSITE-ProRule" id="PRU00042"/>
    </source>
</evidence>
<dbReference type="SMART" id="SM00355">
    <property type="entry name" value="ZnF_C2H2"/>
    <property type="match status" value="7"/>
</dbReference>
<keyword evidence="6" id="KW-0539">Nucleus</keyword>
<reference evidence="10" key="2">
    <citation type="submission" date="2021-01" db="UniProtKB">
        <authorList>
            <consortium name="EnsemblMetazoa"/>
        </authorList>
    </citation>
    <scope>IDENTIFICATION</scope>
</reference>
<dbReference type="InterPro" id="IPR027756">
    <property type="entry name" value="Ovo-like"/>
</dbReference>
<feature type="compositionally biased region" description="Acidic residues" evidence="8">
    <location>
        <begin position="91"/>
        <end position="113"/>
    </location>
</feature>
<evidence type="ECO:0000256" key="8">
    <source>
        <dbReference type="SAM" id="MobiDB-lite"/>
    </source>
</evidence>
<dbReference type="SUPFAM" id="SSF57667">
    <property type="entry name" value="beta-beta-alpha zinc fingers"/>
    <property type="match status" value="4"/>
</dbReference>
<dbReference type="PANTHER" id="PTHR10032">
    <property type="entry name" value="ZINC FINGER PROTEIN WITH KRAB AND SCAN DOMAINS"/>
    <property type="match status" value="1"/>
</dbReference>
<evidence type="ECO:0000256" key="2">
    <source>
        <dbReference type="ARBA" id="ARBA00022723"/>
    </source>
</evidence>
<keyword evidence="2" id="KW-0479">Metal-binding</keyword>
<dbReference type="FunFam" id="3.30.160.60:FF:002343">
    <property type="entry name" value="Zinc finger protein 33A"/>
    <property type="match status" value="1"/>
</dbReference>
<feature type="compositionally biased region" description="Basic and acidic residues" evidence="8">
    <location>
        <begin position="63"/>
        <end position="76"/>
    </location>
</feature>
<feature type="domain" description="C2H2-type" evidence="9">
    <location>
        <begin position="184"/>
        <end position="207"/>
    </location>
</feature>
<dbReference type="RefSeq" id="XP_030849882.1">
    <property type="nucleotide sequence ID" value="XM_030994022.1"/>
</dbReference>
<evidence type="ECO:0000256" key="1">
    <source>
        <dbReference type="ARBA" id="ARBA00004123"/>
    </source>
</evidence>
<evidence type="ECO:0000256" key="5">
    <source>
        <dbReference type="ARBA" id="ARBA00022833"/>
    </source>
</evidence>
<evidence type="ECO:0000256" key="4">
    <source>
        <dbReference type="ARBA" id="ARBA00022771"/>
    </source>
</evidence>
<dbReference type="Pfam" id="PF12874">
    <property type="entry name" value="zf-met"/>
    <property type="match status" value="1"/>
</dbReference>
<dbReference type="PROSITE" id="PS00028">
    <property type="entry name" value="ZINC_FINGER_C2H2_1"/>
    <property type="match status" value="5"/>
</dbReference>
<dbReference type="FunFam" id="3.30.160.60:FF:000446">
    <property type="entry name" value="Zinc finger protein"/>
    <property type="match status" value="1"/>
</dbReference>
<dbReference type="GO" id="GO:0006357">
    <property type="term" value="P:regulation of transcription by RNA polymerase II"/>
    <property type="evidence" value="ECO:0000318"/>
    <property type="project" value="GO_Central"/>
</dbReference>
<evidence type="ECO:0000256" key="3">
    <source>
        <dbReference type="ARBA" id="ARBA00022737"/>
    </source>
</evidence>
<dbReference type="PROSITE" id="PS50157">
    <property type="entry name" value="ZINC_FINGER_C2H2_2"/>
    <property type="match status" value="7"/>
</dbReference>
<dbReference type="InterPro" id="IPR013087">
    <property type="entry name" value="Znf_C2H2_type"/>
</dbReference>
<dbReference type="InterPro" id="IPR036236">
    <property type="entry name" value="Znf_C2H2_sf"/>
</dbReference>
<name>A0A7M7PIJ2_STRPU</name>
<feature type="domain" description="C2H2-type" evidence="9">
    <location>
        <begin position="265"/>
        <end position="290"/>
    </location>
</feature>
<dbReference type="Gene3D" id="3.30.160.60">
    <property type="entry name" value="Classic Zinc Finger"/>
    <property type="match status" value="6"/>
</dbReference>
<organism evidence="10 11">
    <name type="scientific">Strongylocentrotus purpuratus</name>
    <name type="common">Purple sea urchin</name>
    <dbReference type="NCBI Taxonomy" id="7668"/>
    <lineage>
        <taxon>Eukaryota</taxon>
        <taxon>Metazoa</taxon>
        <taxon>Echinodermata</taxon>
        <taxon>Eleutherozoa</taxon>
        <taxon>Echinozoa</taxon>
        <taxon>Echinoidea</taxon>
        <taxon>Euechinoidea</taxon>
        <taxon>Echinacea</taxon>
        <taxon>Camarodonta</taxon>
        <taxon>Echinidea</taxon>
        <taxon>Strongylocentrotidae</taxon>
        <taxon>Strongylocentrotus</taxon>
    </lineage>
</organism>
<dbReference type="Proteomes" id="UP000007110">
    <property type="component" value="Unassembled WGS sequence"/>
</dbReference>
<dbReference type="GO" id="GO:0005634">
    <property type="term" value="C:nucleus"/>
    <property type="evidence" value="ECO:0007669"/>
    <property type="project" value="UniProtKB-SubCell"/>
</dbReference>
<sequence length="290" mass="33318">MRQKHSLAKCDECGACFEDEALLQRHMKMHSQVTMFMCAICGSTFTKKSYLTFHMVVHEKEDLSERMSMKEVDEGKVPALPPKGQKQLQIVDDDEDDDDVGDGGNDPDDIDWEEPLAAKKKGSKFDCDRCSRSCASLRGLKMHQRMLHITVEEEPQSESSEEEEDAKTEEDAMIEKKGGNDKSKHCPVCKKSFVSVRQLTRHESTHASWDCTYCSKTFRTSWILKEHLNTHTGQRPYQCTECDKTFKSHGALRRHTIIHKGTKPYRCDLCDMRFSDGSSLKSHKKRRSCR</sequence>
<dbReference type="InParanoid" id="A0A7M7PIJ2"/>
<evidence type="ECO:0000259" key="9">
    <source>
        <dbReference type="PROSITE" id="PS50157"/>
    </source>
</evidence>
<keyword evidence="5" id="KW-0862">Zinc</keyword>
<dbReference type="GeneID" id="115927765"/>
<dbReference type="EnsemblMetazoa" id="XM_030994022">
    <property type="protein sequence ID" value="XP_030849882"/>
    <property type="gene ID" value="LOC115927765"/>
</dbReference>
<dbReference type="GO" id="GO:0008270">
    <property type="term" value="F:zinc ion binding"/>
    <property type="evidence" value="ECO:0007669"/>
    <property type="project" value="UniProtKB-KW"/>
</dbReference>